<gene>
    <name evidence="4" type="ORF">A361_07255</name>
</gene>
<dbReference type="InterPro" id="IPR001633">
    <property type="entry name" value="EAL_dom"/>
</dbReference>
<dbReference type="FunFam" id="3.20.20.450:FF:000001">
    <property type="entry name" value="Cyclic di-GMP phosphodiesterase yahA"/>
    <property type="match status" value="1"/>
</dbReference>
<dbReference type="SMART" id="SM00052">
    <property type="entry name" value="EAL"/>
    <property type="match status" value="1"/>
</dbReference>
<sequence>MAKTISCLYKNTSQLNRFIDLNELDEYPNLLVQVFTGNPESLNIAKLQKELADKLPFAQIAGCSTSGEIHEGRITEKQTVICFTVFEKTELKSFLFNRTDFKNSYEMGKTLARELAIFNTEAVIIFPAGFDVDSTALLEGINETHPDIVISGGLAGDNGLFQEGLAFTQDGLTSDGLAAVALQSGHLSVRPFANYQWQEIGKSFTVTKAEGSIIYSLDHKKPLNILKHYLGEAFIKDLPESGTEFPFLLKYRGEKVSVFIIKPLGNGAIKVNRKVEEGDTLTFAYANLEDIIERSLQELKELDQLAPESIFIYNCMARKQFARDFTEKELEMFQGIAPANGFFSYGEISFRKGRVPQMVGHSLTYLALSENVAESKKNQPKLYSYEKTAQFKTITSLTHLMHASQDDINALNSSLKMSEQYYKSLFDNNADFVYSTDLKGNFTSINPAFEKTFGFMQDEIIGKTALSYVCDADVPRVRMHFYRALRGKEQYYNVYINTKSGETNLFQLKNIPITVNGECVGIYGIGRNITEQKKIEEKITELAFFDRDTGLPNRMKFTEQLEMQLKRARKKQKKIAVLSIDIDRFKIINDSLGHFAGDMVLKEISERIERVLPSGSYLGRFSGDKFTLVLSREATIEKVMNVSKKILDEISHPISQSNQEFIVTASIGASLHPDDGADEHLLLKNADIATNRSKQQGGNRVTFFSMEMNQQAMVRLELESYLRKALQKNEFFLCYQPLIDLDTGNLYGSEALIRWNHPKLGLVSPGEFIPLAEETGLIKDIGGWVLRSACKQNKRWQMLGYKSLSISVNVSAYQFQQPGFLQEVKMALELSGMEPQYLTLELTESTMLRNVEHSIQVMQSLQNIGVKVSIDDFGTGYSSLSYLKDLPINTLKIDRSFINNLRLNTSDVAIVKAIITMGHGLAVKVVAEGVETQEQIELLKELKCHYAQGFYIHKPLMTSEFEEGLSKYAQTHS</sequence>
<dbReference type="SMART" id="SM01204">
    <property type="entry name" value="FIST_C"/>
    <property type="match status" value="1"/>
</dbReference>
<dbReference type="SMART" id="SM00091">
    <property type="entry name" value="PAS"/>
    <property type="match status" value="1"/>
</dbReference>
<name>A0A160M8F9_9BACI</name>
<dbReference type="Gene3D" id="3.30.450.20">
    <property type="entry name" value="PAS domain"/>
    <property type="match status" value="1"/>
</dbReference>
<dbReference type="PROSITE" id="PS50883">
    <property type="entry name" value="EAL"/>
    <property type="match status" value="1"/>
</dbReference>
<feature type="domain" description="PAS" evidence="1">
    <location>
        <begin position="418"/>
        <end position="488"/>
    </location>
</feature>
<evidence type="ECO:0000259" key="3">
    <source>
        <dbReference type="PROSITE" id="PS50887"/>
    </source>
</evidence>
<dbReference type="InterPro" id="IPR013656">
    <property type="entry name" value="PAS_4"/>
</dbReference>
<dbReference type="CDD" id="cd00130">
    <property type="entry name" value="PAS"/>
    <property type="match status" value="1"/>
</dbReference>
<dbReference type="Pfam" id="PF10442">
    <property type="entry name" value="FIST_C"/>
    <property type="match status" value="1"/>
</dbReference>
<dbReference type="PROSITE" id="PS50112">
    <property type="entry name" value="PAS"/>
    <property type="match status" value="1"/>
</dbReference>
<dbReference type="Gene3D" id="3.30.70.270">
    <property type="match status" value="1"/>
</dbReference>
<reference evidence="4 5" key="1">
    <citation type="submission" date="2016-04" db="EMBL/GenBank/DDBJ databases">
        <title>Complete genome sequence of Bacillus oceanisediminis strain 2691.</title>
        <authorList>
            <person name="Jeong H."/>
            <person name="Kim H.J."/>
            <person name="Lee D.-W."/>
        </authorList>
    </citation>
    <scope>NUCLEOTIDE SEQUENCE [LARGE SCALE GENOMIC DNA]</scope>
    <source>
        <strain evidence="4 5">2691</strain>
    </source>
</reference>
<evidence type="ECO:0000313" key="4">
    <source>
        <dbReference type="EMBL" id="AND38919.1"/>
    </source>
</evidence>
<dbReference type="EMBL" id="CP015506">
    <property type="protein sequence ID" value="AND38919.1"/>
    <property type="molecule type" value="Genomic_DNA"/>
</dbReference>
<dbReference type="NCBIfam" id="TIGR00254">
    <property type="entry name" value="GGDEF"/>
    <property type="match status" value="1"/>
</dbReference>
<dbReference type="Pfam" id="PF00563">
    <property type="entry name" value="EAL"/>
    <property type="match status" value="1"/>
</dbReference>
<dbReference type="SMART" id="SM00267">
    <property type="entry name" value="GGDEF"/>
    <property type="match status" value="1"/>
</dbReference>
<dbReference type="Proteomes" id="UP000077856">
    <property type="component" value="Chromosome"/>
</dbReference>
<dbReference type="InterPro" id="IPR052155">
    <property type="entry name" value="Biofilm_reg_signaling"/>
</dbReference>
<dbReference type="SMART" id="SM00897">
    <property type="entry name" value="FIST"/>
    <property type="match status" value="1"/>
</dbReference>
<dbReference type="Pfam" id="PF08448">
    <property type="entry name" value="PAS_4"/>
    <property type="match status" value="1"/>
</dbReference>
<organism evidence="4 5">
    <name type="scientific">Cytobacillus oceanisediminis 2691</name>
    <dbReference type="NCBI Taxonomy" id="1196031"/>
    <lineage>
        <taxon>Bacteria</taxon>
        <taxon>Bacillati</taxon>
        <taxon>Bacillota</taxon>
        <taxon>Bacilli</taxon>
        <taxon>Bacillales</taxon>
        <taxon>Bacillaceae</taxon>
        <taxon>Cytobacillus</taxon>
    </lineage>
</organism>
<dbReference type="KEGG" id="bon:A361_07255"/>
<dbReference type="RefSeq" id="WP_019381456.1">
    <property type="nucleotide sequence ID" value="NZ_CP015506.1"/>
</dbReference>
<dbReference type="CDD" id="cd01948">
    <property type="entry name" value="EAL"/>
    <property type="match status" value="1"/>
</dbReference>
<accession>A0A160M8F9</accession>
<dbReference type="PANTHER" id="PTHR44757">
    <property type="entry name" value="DIGUANYLATE CYCLASE DGCP"/>
    <property type="match status" value="1"/>
</dbReference>
<dbReference type="PROSITE" id="PS50887">
    <property type="entry name" value="GGDEF"/>
    <property type="match status" value="1"/>
</dbReference>
<dbReference type="Gene3D" id="3.20.20.450">
    <property type="entry name" value="EAL domain"/>
    <property type="match status" value="1"/>
</dbReference>
<dbReference type="InterPro" id="IPR043128">
    <property type="entry name" value="Rev_trsase/Diguanyl_cyclase"/>
</dbReference>
<dbReference type="STRING" id="1196031.A361_07255"/>
<protein>
    <submittedName>
        <fullName evidence="4">Diguanylate cyclase</fullName>
    </submittedName>
</protein>
<dbReference type="InterPro" id="IPR035919">
    <property type="entry name" value="EAL_sf"/>
</dbReference>
<evidence type="ECO:0000259" key="1">
    <source>
        <dbReference type="PROSITE" id="PS50112"/>
    </source>
</evidence>
<proteinExistence type="predicted"/>
<dbReference type="AlphaFoldDB" id="A0A160M8F9"/>
<feature type="domain" description="GGDEF" evidence="3">
    <location>
        <begin position="573"/>
        <end position="706"/>
    </location>
</feature>
<dbReference type="InterPro" id="IPR013702">
    <property type="entry name" value="FIST_domain_N"/>
</dbReference>
<feature type="domain" description="EAL" evidence="2">
    <location>
        <begin position="715"/>
        <end position="969"/>
    </location>
</feature>
<evidence type="ECO:0000259" key="2">
    <source>
        <dbReference type="PROSITE" id="PS50883"/>
    </source>
</evidence>
<dbReference type="InterPro" id="IPR035965">
    <property type="entry name" value="PAS-like_dom_sf"/>
</dbReference>
<dbReference type="InterPro" id="IPR000014">
    <property type="entry name" value="PAS"/>
</dbReference>
<dbReference type="InterPro" id="IPR019494">
    <property type="entry name" value="FIST_C"/>
</dbReference>
<dbReference type="PANTHER" id="PTHR44757:SF2">
    <property type="entry name" value="BIOFILM ARCHITECTURE MAINTENANCE PROTEIN MBAA"/>
    <property type="match status" value="1"/>
</dbReference>
<dbReference type="Pfam" id="PF08495">
    <property type="entry name" value="FIST"/>
    <property type="match status" value="1"/>
</dbReference>
<dbReference type="CDD" id="cd01949">
    <property type="entry name" value="GGDEF"/>
    <property type="match status" value="1"/>
</dbReference>
<dbReference type="SUPFAM" id="SSF55073">
    <property type="entry name" value="Nucleotide cyclase"/>
    <property type="match status" value="1"/>
</dbReference>
<evidence type="ECO:0000313" key="5">
    <source>
        <dbReference type="Proteomes" id="UP000077856"/>
    </source>
</evidence>
<dbReference type="InterPro" id="IPR000160">
    <property type="entry name" value="GGDEF_dom"/>
</dbReference>
<dbReference type="SUPFAM" id="SSF55785">
    <property type="entry name" value="PYP-like sensor domain (PAS domain)"/>
    <property type="match status" value="1"/>
</dbReference>
<dbReference type="NCBIfam" id="TIGR00229">
    <property type="entry name" value="sensory_box"/>
    <property type="match status" value="1"/>
</dbReference>
<dbReference type="eggNOG" id="COG5001">
    <property type="taxonomic scope" value="Bacteria"/>
</dbReference>
<dbReference type="InterPro" id="IPR029787">
    <property type="entry name" value="Nucleotide_cyclase"/>
</dbReference>
<dbReference type="SUPFAM" id="SSF141868">
    <property type="entry name" value="EAL domain-like"/>
    <property type="match status" value="1"/>
</dbReference>
<dbReference type="Pfam" id="PF00990">
    <property type="entry name" value="GGDEF"/>
    <property type="match status" value="1"/>
</dbReference>